<feature type="domain" description="TFIIF beta subunit N-terminal" evidence="12">
    <location>
        <begin position="46"/>
        <end position="172"/>
    </location>
</feature>
<dbReference type="InterPro" id="IPR036388">
    <property type="entry name" value="WH-like_DNA-bd_sf"/>
</dbReference>
<evidence type="ECO:0000256" key="7">
    <source>
        <dbReference type="ARBA" id="ARBA00023242"/>
    </source>
</evidence>
<dbReference type="SUPFAM" id="SSF50916">
    <property type="entry name" value="Rap30/74 interaction domains"/>
    <property type="match status" value="1"/>
</dbReference>
<dbReference type="GO" id="GO:0005674">
    <property type="term" value="C:transcription factor TFIIF complex"/>
    <property type="evidence" value="ECO:0007669"/>
    <property type="project" value="InterPro"/>
</dbReference>
<evidence type="ECO:0000259" key="12">
    <source>
        <dbReference type="Pfam" id="PF17683"/>
    </source>
</evidence>
<accession>A0A4Q1B8Q2</accession>
<dbReference type="InterPro" id="IPR040450">
    <property type="entry name" value="TFIIF_beta_HTH"/>
</dbReference>
<dbReference type="SUPFAM" id="SSF46785">
    <property type="entry name" value="Winged helix' DNA-binding domain"/>
    <property type="match status" value="1"/>
</dbReference>
<evidence type="ECO:0000256" key="10">
    <source>
        <dbReference type="SAM" id="MobiDB-lite"/>
    </source>
</evidence>
<feature type="compositionally biased region" description="Polar residues" evidence="10">
    <location>
        <begin position="13"/>
        <end position="23"/>
    </location>
</feature>
<dbReference type="InParanoid" id="A0A4Q1B8Q2"/>
<dbReference type="Gene3D" id="1.10.10.10">
    <property type="entry name" value="Winged helix-like DNA-binding domain superfamily/Winged helix DNA-binding domain"/>
    <property type="match status" value="1"/>
</dbReference>
<feature type="region of interest" description="Disordered" evidence="10">
    <location>
        <begin position="305"/>
        <end position="338"/>
    </location>
</feature>
<dbReference type="InterPro" id="IPR011039">
    <property type="entry name" value="TFIIF_interaction"/>
</dbReference>
<dbReference type="Proteomes" id="UP000289152">
    <property type="component" value="Unassembled WGS sequence"/>
</dbReference>
<sequence length="338" mass="37997">MSTPKPEPGFTAARSTFKTSNNPHAAAWPFPQDDEEPLSISPMAPNSNVWAVKIPRFLLERWEQVREDGICLGSLVVDSNYNPPRVTLRLPETDPAIQETNIAPIPDLYDVNIPVERSRNTWAFSETLRQYGSGSGGNGSSESGHAAGKKRRHRAYPRLIARVQHEVTVNPTRNEKYLKILAQRRLETEQSRRPIVHVTEENATQAEMNQLASGYQNLANGFGKGLVNRPAQKDKYVRTTHSDLTNRLFALFKDRPYWGIRALRVTLEQPDAFIREVLEEVAEVVKDGQYAGLYTLKDVWKEGTGGKEEMLDDDDNDDGGGGDVDMDGMEDEDFEEVV</sequence>
<dbReference type="InterPro" id="IPR036390">
    <property type="entry name" value="WH_DNA-bd_sf"/>
</dbReference>
<dbReference type="Pfam" id="PF02270">
    <property type="entry name" value="TFIIF_beta"/>
    <property type="match status" value="1"/>
</dbReference>
<evidence type="ECO:0000256" key="6">
    <source>
        <dbReference type="ARBA" id="ARBA00023163"/>
    </source>
</evidence>
<comment type="subcellular location">
    <subcellularLocation>
        <location evidence="1">Nucleus</location>
    </subcellularLocation>
</comment>
<keyword evidence="14" id="KW-1185">Reference proteome</keyword>
<evidence type="ECO:0000256" key="3">
    <source>
        <dbReference type="ARBA" id="ARBA00021453"/>
    </source>
</evidence>
<evidence type="ECO:0000256" key="9">
    <source>
        <dbReference type="ARBA" id="ARBA00081863"/>
    </source>
</evidence>
<keyword evidence="4" id="KW-0805">Transcription regulation</keyword>
<gene>
    <name evidence="13" type="ORF">M231_07614</name>
</gene>
<feature type="domain" description="TFIIF beta subunit HTH" evidence="11">
    <location>
        <begin position="237"/>
        <end position="301"/>
    </location>
</feature>
<organism evidence="13 14">
    <name type="scientific">Tremella mesenterica</name>
    <name type="common">Jelly fungus</name>
    <dbReference type="NCBI Taxonomy" id="5217"/>
    <lineage>
        <taxon>Eukaryota</taxon>
        <taxon>Fungi</taxon>
        <taxon>Dikarya</taxon>
        <taxon>Basidiomycota</taxon>
        <taxon>Agaricomycotina</taxon>
        <taxon>Tremellomycetes</taxon>
        <taxon>Tremellales</taxon>
        <taxon>Tremellaceae</taxon>
        <taxon>Tremella</taxon>
    </lineage>
</organism>
<evidence type="ECO:0000256" key="8">
    <source>
        <dbReference type="ARBA" id="ARBA00081473"/>
    </source>
</evidence>
<dbReference type="GO" id="GO:0003677">
    <property type="term" value="F:DNA binding"/>
    <property type="evidence" value="ECO:0007669"/>
    <property type="project" value="UniProtKB-KW"/>
</dbReference>
<dbReference type="CDD" id="cd07980">
    <property type="entry name" value="TFIIF_beta"/>
    <property type="match status" value="1"/>
</dbReference>
<evidence type="ECO:0000259" key="11">
    <source>
        <dbReference type="Pfam" id="PF02270"/>
    </source>
</evidence>
<dbReference type="FunCoup" id="A0A4Q1B8Q2">
    <property type="interactions" value="440"/>
</dbReference>
<dbReference type="FunFam" id="1.10.10.10:FF:000035">
    <property type="entry name" value="General transcription factor IIF subunit 2"/>
    <property type="match status" value="1"/>
</dbReference>
<feature type="region of interest" description="Disordered" evidence="10">
    <location>
        <begin position="131"/>
        <end position="152"/>
    </location>
</feature>
<evidence type="ECO:0000313" key="14">
    <source>
        <dbReference type="Proteomes" id="UP000289152"/>
    </source>
</evidence>
<comment type="caution">
    <text evidence="13">The sequence shown here is derived from an EMBL/GenBank/DDBJ whole genome shotgun (WGS) entry which is preliminary data.</text>
</comment>
<dbReference type="Pfam" id="PF17683">
    <property type="entry name" value="TFIIF_beta_N"/>
    <property type="match status" value="1"/>
</dbReference>
<dbReference type="GO" id="GO:0006367">
    <property type="term" value="P:transcription initiation at RNA polymerase II promoter"/>
    <property type="evidence" value="ECO:0007669"/>
    <property type="project" value="InterPro"/>
</dbReference>
<dbReference type="STRING" id="5217.A0A4Q1B8Q2"/>
<evidence type="ECO:0000256" key="2">
    <source>
        <dbReference type="ARBA" id="ARBA00009543"/>
    </source>
</evidence>
<proteinExistence type="inferred from homology"/>
<keyword evidence="7" id="KW-0539">Nucleus</keyword>
<feature type="region of interest" description="Disordered" evidence="10">
    <location>
        <begin position="1"/>
        <end position="37"/>
    </location>
</feature>
<dbReference type="InterPro" id="IPR003196">
    <property type="entry name" value="TFIIF_beta"/>
</dbReference>
<comment type="similarity">
    <text evidence="2">Belongs to the TFIIF beta subunit family.</text>
</comment>
<dbReference type="InterPro" id="IPR040504">
    <property type="entry name" value="TFIIF_beta_N"/>
</dbReference>
<dbReference type="PANTHER" id="PTHR10445">
    <property type="entry name" value="GENERAL TRANSCRIPTION FACTOR IIF SUBUNIT 2"/>
    <property type="match status" value="1"/>
</dbReference>
<dbReference type="EMBL" id="SDIL01000156">
    <property type="protein sequence ID" value="RXK35139.1"/>
    <property type="molecule type" value="Genomic_DNA"/>
</dbReference>
<dbReference type="VEuPathDB" id="FungiDB:TREMEDRAFT_45844"/>
<dbReference type="AlphaFoldDB" id="A0A4Q1B8Q2"/>
<evidence type="ECO:0000256" key="4">
    <source>
        <dbReference type="ARBA" id="ARBA00023015"/>
    </source>
</evidence>
<name>A0A4Q1B8Q2_TREME</name>
<dbReference type="PANTHER" id="PTHR10445:SF0">
    <property type="entry name" value="GENERAL TRANSCRIPTION FACTOR IIF SUBUNIT 2"/>
    <property type="match status" value="1"/>
</dbReference>
<protein>
    <recommendedName>
        <fullName evidence="3">Transcription initiation factor IIF subunit beta</fullName>
    </recommendedName>
    <alternativeName>
        <fullName evidence="9">TFIIF medium subunit</fullName>
    </alternativeName>
    <alternativeName>
        <fullName evidence="8">TFIIF-beta</fullName>
    </alternativeName>
</protein>
<dbReference type="OrthoDB" id="449280at2759"/>
<keyword evidence="6" id="KW-0804">Transcription</keyword>
<evidence type="ECO:0000256" key="1">
    <source>
        <dbReference type="ARBA" id="ARBA00004123"/>
    </source>
</evidence>
<evidence type="ECO:0000313" key="13">
    <source>
        <dbReference type="EMBL" id="RXK35139.1"/>
    </source>
</evidence>
<keyword evidence="5" id="KW-0238">DNA-binding</keyword>
<evidence type="ECO:0000256" key="5">
    <source>
        <dbReference type="ARBA" id="ARBA00023125"/>
    </source>
</evidence>
<feature type="compositionally biased region" description="Acidic residues" evidence="10">
    <location>
        <begin position="310"/>
        <end position="338"/>
    </location>
</feature>
<reference evidence="13 14" key="1">
    <citation type="submission" date="2016-06" db="EMBL/GenBank/DDBJ databases">
        <title>Evolution of pathogenesis and genome organization in the Tremellales.</title>
        <authorList>
            <person name="Cuomo C."/>
            <person name="Litvintseva A."/>
            <person name="Heitman J."/>
            <person name="Chen Y."/>
            <person name="Sun S."/>
            <person name="Springer D."/>
            <person name="Dromer F."/>
            <person name="Young S."/>
            <person name="Zeng Q."/>
            <person name="Chapman S."/>
            <person name="Gujja S."/>
            <person name="Saif S."/>
            <person name="Birren B."/>
        </authorList>
    </citation>
    <scope>NUCLEOTIDE SEQUENCE [LARGE SCALE GENOMIC DNA]</scope>
    <source>
        <strain evidence="13 14">ATCC 28783</strain>
    </source>
</reference>